<dbReference type="Proteomes" id="UP000266841">
    <property type="component" value="Unassembled WGS sequence"/>
</dbReference>
<dbReference type="EMBL" id="AGNL01009864">
    <property type="protein sequence ID" value="EJK69583.1"/>
    <property type="molecule type" value="Genomic_DNA"/>
</dbReference>
<protein>
    <submittedName>
        <fullName evidence="1">Uncharacterized protein</fullName>
    </submittedName>
</protein>
<accession>K0ST65</accession>
<keyword evidence="2" id="KW-1185">Reference proteome</keyword>
<reference evidence="1 2" key="1">
    <citation type="journal article" date="2012" name="Genome Biol.">
        <title>Genome and low-iron response of an oceanic diatom adapted to chronic iron limitation.</title>
        <authorList>
            <person name="Lommer M."/>
            <person name="Specht M."/>
            <person name="Roy A.S."/>
            <person name="Kraemer L."/>
            <person name="Andreson R."/>
            <person name="Gutowska M.A."/>
            <person name="Wolf J."/>
            <person name="Bergner S.V."/>
            <person name="Schilhabel M.B."/>
            <person name="Klostermeier U.C."/>
            <person name="Beiko R.G."/>
            <person name="Rosenstiel P."/>
            <person name="Hippler M."/>
            <person name="Laroche J."/>
        </authorList>
    </citation>
    <scope>NUCLEOTIDE SEQUENCE [LARGE SCALE GENOMIC DNA]</scope>
    <source>
        <strain evidence="1 2">CCMP1005</strain>
    </source>
</reference>
<proteinExistence type="predicted"/>
<evidence type="ECO:0000313" key="2">
    <source>
        <dbReference type="Proteomes" id="UP000266841"/>
    </source>
</evidence>
<name>K0ST65_THAOC</name>
<evidence type="ECO:0000313" key="1">
    <source>
        <dbReference type="EMBL" id="EJK69583.1"/>
    </source>
</evidence>
<dbReference type="OrthoDB" id="48295at2759"/>
<organism evidence="1 2">
    <name type="scientific">Thalassiosira oceanica</name>
    <name type="common">Marine diatom</name>
    <dbReference type="NCBI Taxonomy" id="159749"/>
    <lineage>
        <taxon>Eukaryota</taxon>
        <taxon>Sar</taxon>
        <taxon>Stramenopiles</taxon>
        <taxon>Ochrophyta</taxon>
        <taxon>Bacillariophyta</taxon>
        <taxon>Coscinodiscophyceae</taxon>
        <taxon>Thalassiosirophycidae</taxon>
        <taxon>Thalassiosirales</taxon>
        <taxon>Thalassiosiraceae</taxon>
        <taxon>Thalassiosira</taxon>
    </lineage>
</organism>
<gene>
    <name evidence="1" type="ORF">THAOC_09140</name>
</gene>
<dbReference type="AlphaFoldDB" id="K0ST65"/>
<comment type="caution">
    <text evidence="1">The sequence shown here is derived from an EMBL/GenBank/DDBJ whole genome shotgun (WGS) entry which is preliminary data.</text>
</comment>
<dbReference type="OMA" id="VDSEWAN"/>
<dbReference type="eggNOG" id="ENOG502SPBI">
    <property type="taxonomic scope" value="Eukaryota"/>
</dbReference>
<sequence>MFASYIATLAIVANGLGQAFTRRGEPIRRGMMLALRDSSAGGDYEAKGQANRGTQTVEVTRIPKTAPNESEDRVSVEQEDRCEPIAIPGLLSPSAFEKLRRIHCTLTLLRLHLPNLLQLPVQSPKNFALIYNTNVTVTGPSDEILGQGREEVILLNRALAIAATTARGADRLIDLAVGGSTSSSASGVECEMLVDPNNPLQVMTLWKATLPASPFGGDGANEAVTEISGTTIVTISKEDGLVDNVKLTEVKLNGVRLIDSLGSAVSSIRQVTRSVASSFFDGTQQQREKRNTGNPLFDGLLNGIQQTFDSLPQADDDEKKTASLFVVPRQFWNITKITDLEYTPLSVDEYSVKNNVPLTGSEEFVKYALVQESLMTFATFGVHTLAGTAEVGGQLDRDMIRDMFSSDVMFSGETEGGERTLFIQGNSKLSDFYRSLALLRESSDGDWSVSNILANTTERTLTISWASLSPINIEGTDVFNFEAPQLSSNQRLPLVSDGDDFAAAVIESVLDDDRRDAPLKIERVDNKKLIVSGVRAGSDWSQRFISAAISMSGGPPDTTLVDLLKTLTTRPKRSSRPRNSDKTFTVAMRRLNGDAAISFYALLRSLHADLVTIASTAGGPNVPASDYLSDSVELRGLLGESIVQGRDGYLRLLSLALTSLSTAIATNIVRLATKPKSRIEITQEGNIRVIFILALWASPQIPSLGGGEPKGGDSGFGVPLKIEITSEYSINDDGRVSEHKILESRLNGVLTPGDVFSQWIMRLTAGEEGQKGAGFSIIDALSWVRTIQQERGGR</sequence>